<dbReference type="InterPro" id="IPR032285">
    <property type="entry name" value="Metallophos_N"/>
</dbReference>
<dbReference type="PANTHER" id="PTHR43143:SF6">
    <property type="entry name" value="BLL3016 PROTEIN"/>
    <property type="match status" value="1"/>
</dbReference>
<dbReference type="Pfam" id="PF16371">
    <property type="entry name" value="MetallophosN"/>
    <property type="match status" value="1"/>
</dbReference>
<dbReference type="Proteomes" id="UP001596106">
    <property type="component" value="Unassembled WGS sequence"/>
</dbReference>
<feature type="domain" description="Calcineurin-like phosphoesterase" evidence="2">
    <location>
        <begin position="138"/>
        <end position="315"/>
    </location>
</feature>
<name>A0ABW0I9L8_9BACT</name>
<dbReference type="Pfam" id="PF00149">
    <property type="entry name" value="Metallophos"/>
    <property type="match status" value="1"/>
</dbReference>
<feature type="chain" id="PRO_5046203027" evidence="1">
    <location>
        <begin position="22"/>
        <end position="520"/>
    </location>
</feature>
<dbReference type="SUPFAM" id="SSF56300">
    <property type="entry name" value="Metallo-dependent phosphatases"/>
    <property type="match status" value="1"/>
</dbReference>
<dbReference type="InterPro" id="IPR004843">
    <property type="entry name" value="Calcineurin-like_PHP"/>
</dbReference>
<dbReference type="RefSeq" id="WP_379842134.1">
    <property type="nucleotide sequence ID" value="NZ_JBHSMA010000001.1"/>
</dbReference>
<evidence type="ECO:0000313" key="5">
    <source>
        <dbReference type="EMBL" id="MFC5408852.1"/>
    </source>
</evidence>
<evidence type="ECO:0000256" key="1">
    <source>
        <dbReference type="SAM" id="SignalP"/>
    </source>
</evidence>
<feature type="domain" description="Calcineurin-like phosphoesterase C-terminal" evidence="3">
    <location>
        <begin position="337"/>
        <end position="511"/>
    </location>
</feature>
<organism evidence="5 6">
    <name type="scientific">Larkinella bovis</name>
    <dbReference type="NCBI Taxonomy" id="683041"/>
    <lineage>
        <taxon>Bacteria</taxon>
        <taxon>Pseudomonadati</taxon>
        <taxon>Bacteroidota</taxon>
        <taxon>Cytophagia</taxon>
        <taxon>Cytophagales</taxon>
        <taxon>Spirosomataceae</taxon>
        <taxon>Larkinella</taxon>
    </lineage>
</organism>
<comment type="caution">
    <text evidence="5">The sequence shown here is derived from an EMBL/GenBank/DDBJ whole genome shotgun (WGS) entry which is preliminary data.</text>
</comment>
<dbReference type="Gene3D" id="3.60.21.10">
    <property type="match status" value="1"/>
</dbReference>
<reference evidence="6" key="1">
    <citation type="journal article" date="2019" name="Int. J. Syst. Evol. Microbiol.">
        <title>The Global Catalogue of Microorganisms (GCM) 10K type strain sequencing project: providing services to taxonomists for standard genome sequencing and annotation.</title>
        <authorList>
            <consortium name="The Broad Institute Genomics Platform"/>
            <consortium name="The Broad Institute Genome Sequencing Center for Infectious Disease"/>
            <person name="Wu L."/>
            <person name="Ma J."/>
        </authorList>
    </citation>
    <scope>NUCLEOTIDE SEQUENCE [LARGE SCALE GENOMIC DNA]</scope>
    <source>
        <strain evidence="6">CCUG 55250</strain>
    </source>
</reference>
<gene>
    <name evidence="5" type="ORF">ACFPMF_06015</name>
</gene>
<dbReference type="Pfam" id="PF16370">
    <property type="entry name" value="MetallophosC"/>
    <property type="match status" value="1"/>
</dbReference>
<feature type="domain" description="Calcineurin-like phosphoesterase N-terminal" evidence="4">
    <location>
        <begin position="41"/>
        <end position="103"/>
    </location>
</feature>
<dbReference type="InterPro" id="IPR029052">
    <property type="entry name" value="Metallo-depent_PP-like"/>
</dbReference>
<dbReference type="InterPro" id="IPR032288">
    <property type="entry name" value="Metallophos_C"/>
</dbReference>
<protein>
    <submittedName>
        <fullName evidence="5">Calcineurin-like phosphoesterase C-terminal domain-containing protein</fullName>
    </submittedName>
</protein>
<dbReference type="InterPro" id="IPR051918">
    <property type="entry name" value="STPP_CPPED1"/>
</dbReference>
<evidence type="ECO:0000313" key="6">
    <source>
        <dbReference type="Proteomes" id="UP001596106"/>
    </source>
</evidence>
<keyword evidence="6" id="KW-1185">Reference proteome</keyword>
<keyword evidence="1" id="KW-0732">Signal</keyword>
<evidence type="ECO:0000259" key="3">
    <source>
        <dbReference type="Pfam" id="PF16370"/>
    </source>
</evidence>
<dbReference type="EMBL" id="JBHSMA010000001">
    <property type="protein sequence ID" value="MFC5408852.1"/>
    <property type="molecule type" value="Genomic_DNA"/>
</dbReference>
<sequence>MKKFASFYLFSSFILSGFSYAQNTASGTVYNDLNNNQVRDKNEPGLANICVSNGREVTTTDKAGKWTLPVNGDTGFFVIKPAGYQVPVSAEQLPRHYYLHKPKGSPTTQTEGVAPTGPLPRSIDFPLRPQAEDKQFSVLLFGDPQARGLTEVNYVMHDVVEECIGTSAKFGITLGDIVADDPNLFGEINAGVAQIGIPWYNTFGNHDFNRGATDDQFSDETFERFYGPSTYAFEYGQVAFIVLKNIYFTPDGKYKSQFTDTQIDFVRNYLKHVPENKLVVLVMHAPLVRSGNRNELFQLLEKRPHTFSVSGHTHTMAHVFADSKWGWNGPKPHHHFINATVCGSWWVGLKDETGIPHATMNDGAPNGYSILTFNGNQYKIQFKAARRPADYQMNIYLPEEQSPANWDTTQVVVNVFAGSARSTVEMQVPGQTGWIPLSLKPSGDPAVAAMAQLGPFLDATVDGTKLEKVFGWKMDEPETSHHIWRGSMPKNIPKGTHRLSIRTTDQFGQTYSASRIFRVR</sequence>
<evidence type="ECO:0000259" key="2">
    <source>
        <dbReference type="Pfam" id="PF00149"/>
    </source>
</evidence>
<accession>A0ABW0I9L8</accession>
<feature type="signal peptide" evidence="1">
    <location>
        <begin position="1"/>
        <end position="21"/>
    </location>
</feature>
<proteinExistence type="predicted"/>
<evidence type="ECO:0000259" key="4">
    <source>
        <dbReference type="Pfam" id="PF16371"/>
    </source>
</evidence>
<dbReference type="Gene3D" id="2.60.40.10">
    <property type="entry name" value="Immunoglobulins"/>
    <property type="match status" value="1"/>
</dbReference>
<dbReference type="InterPro" id="IPR013783">
    <property type="entry name" value="Ig-like_fold"/>
</dbReference>
<dbReference type="PANTHER" id="PTHR43143">
    <property type="entry name" value="METALLOPHOSPHOESTERASE, CALCINEURIN SUPERFAMILY"/>
    <property type="match status" value="1"/>
</dbReference>